<dbReference type="Gene3D" id="3.40.50.300">
    <property type="entry name" value="P-loop containing nucleotide triphosphate hydrolases"/>
    <property type="match status" value="1"/>
</dbReference>
<comment type="caution">
    <text evidence="3">The sequence shown here is derived from an EMBL/GenBank/DDBJ whole genome shotgun (WGS) entry which is preliminary data.</text>
</comment>
<keyword evidence="1" id="KW-0677">Repeat</keyword>
<accession>A0A8H8VKW7</accession>
<dbReference type="AlphaFoldDB" id="A0A8H8VKW7"/>
<dbReference type="InterPro" id="IPR027417">
    <property type="entry name" value="P-loop_NTPase"/>
</dbReference>
<gene>
    <name evidence="3" type="ORF">TWF679_006979</name>
</gene>
<proteinExistence type="predicted"/>
<sequence>MEALGTAASIIAVLQAISSCYKFYSDARGAKGDIEALEKETASIEVLVKRIKEELENSLSSGFNLSTTTELGIALLNHLRKILHDVNQKIDLLNLPSAEGAAYGSFKDQNEPECLPNTRVALLQGIEKWVQDPQGKSVFWLSGVAGTGKSTISRTIAKELSGKRRLAGSFFFRRGEKDRGGASKFFTTLASQLAHHIHGLTPSIQNAIKENPGIATTGNREQFEKLILQPLSKLNHSSSERQGPRAQSAHSSSSVTKAVLVIDALDECDREDDQRLIISLLARLSEIRPAVDIRVFLTSRPEVPLRLGFQELSGDVHEDMILHEIPGVEEDITLFLECEFAKIRKDHPLPPQWPGQENTRQLAKMAVPLFIFAATVCRFVADSDPQDQLEIVMNYQSDNYQSNGHQSHWHVQQLQNTWNDHKCRKSAFSLLTIEDSRNVRKQNTRQIETATLGA</sequence>
<dbReference type="PANTHER" id="PTHR10039">
    <property type="entry name" value="AMELOGENIN"/>
    <property type="match status" value="1"/>
</dbReference>
<evidence type="ECO:0000259" key="2">
    <source>
        <dbReference type="Pfam" id="PF24883"/>
    </source>
</evidence>
<organism evidence="3 4">
    <name type="scientific">Orbilia oligospora</name>
    <name type="common">Nematode-trapping fungus</name>
    <name type="synonym">Arthrobotrys oligospora</name>
    <dbReference type="NCBI Taxonomy" id="2813651"/>
    <lineage>
        <taxon>Eukaryota</taxon>
        <taxon>Fungi</taxon>
        <taxon>Dikarya</taxon>
        <taxon>Ascomycota</taxon>
        <taxon>Pezizomycotina</taxon>
        <taxon>Orbiliomycetes</taxon>
        <taxon>Orbiliales</taxon>
        <taxon>Orbiliaceae</taxon>
        <taxon>Orbilia</taxon>
    </lineage>
</organism>
<dbReference type="PANTHER" id="PTHR10039:SF14">
    <property type="entry name" value="NACHT DOMAIN-CONTAINING PROTEIN"/>
    <property type="match status" value="1"/>
</dbReference>
<dbReference type="Pfam" id="PF24883">
    <property type="entry name" value="NPHP3_N"/>
    <property type="match status" value="1"/>
</dbReference>
<evidence type="ECO:0000313" key="4">
    <source>
        <dbReference type="Proteomes" id="UP000614610"/>
    </source>
</evidence>
<dbReference type="OrthoDB" id="5424155at2759"/>
<dbReference type="EMBL" id="WIWT01000004">
    <property type="protein sequence ID" value="KAF3221766.1"/>
    <property type="molecule type" value="Genomic_DNA"/>
</dbReference>
<dbReference type="Proteomes" id="UP000614610">
    <property type="component" value="Unassembled WGS sequence"/>
</dbReference>
<reference evidence="3" key="1">
    <citation type="submission" date="2019-06" db="EMBL/GenBank/DDBJ databases">
        <authorList>
            <person name="Palmer J.M."/>
        </authorList>
    </citation>
    <scope>NUCLEOTIDE SEQUENCE</scope>
    <source>
        <strain evidence="3">TWF679</strain>
    </source>
</reference>
<name>A0A8H8VKW7_ORBOL</name>
<dbReference type="SUPFAM" id="SSF52540">
    <property type="entry name" value="P-loop containing nucleoside triphosphate hydrolases"/>
    <property type="match status" value="1"/>
</dbReference>
<evidence type="ECO:0000313" key="3">
    <source>
        <dbReference type="EMBL" id="KAF3221766.1"/>
    </source>
</evidence>
<feature type="domain" description="Nephrocystin 3-like N-terminal" evidence="2">
    <location>
        <begin position="126"/>
        <end position="300"/>
    </location>
</feature>
<protein>
    <recommendedName>
        <fullName evidence="2">Nephrocystin 3-like N-terminal domain-containing protein</fullName>
    </recommendedName>
</protein>
<dbReference type="InterPro" id="IPR056884">
    <property type="entry name" value="NPHP3-like_N"/>
</dbReference>
<evidence type="ECO:0000256" key="1">
    <source>
        <dbReference type="ARBA" id="ARBA00022737"/>
    </source>
</evidence>